<dbReference type="RefSeq" id="WP_145430738.1">
    <property type="nucleotide sequence ID" value="NZ_CP036339.1"/>
</dbReference>
<organism evidence="2 3">
    <name type="scientific">Lacipirellula limnantheis</name>
    <dbReference type="NCBI Taxonomy" id="2528024"/>
    <lineage>
        <taxon>Bacteria</taxon>
        <taxon>Pseudomonadati</taxon>
        <taxon>Planctomycetota</taxon>
        <taxon>Planctomycetia</taxon>
        <taxon>Pirellulales</taxon>
        <taxon>Lacipirellulaceae</taxon>
        <taxon>Lacipirellula</taxon>
    </lineage>
</organism>
<feature type="transmembrane region" description="Helical" evidence="1">
    <location>
        <begin position="160"/>
        <end position="185"/>
    </location>
</feature>
<sequence length="278" mass="30259">MNLVLLGRSLRDSWLLLVSCSVMALGFTWLRVWVASHIKVDAFVKFFSEGLQIFQGLLPVPIEDLASPLGRVAFSFEELGLLMLLGLWTVTRATDCLAGRIGAGTMEMLLAQPVRRLTLVSTHTAVTLAGVLAIGAASWLGVKLGLQFSKFEDAPPWIKLAPAAINFVCLGVFITGAATLISALVRTRAQAVGMVIGFYVVELMLMIIGRLNDRFQWMNRLTILSVYEPTLLTIGLNRDPSAVWPLFWQYNATLLGLGLAGLAASAAIFCRRDVPAPL</sequence>
<dbReference type="KEGG" id="llh:I41_06120"/>
<dbReference type="Pfam" id="PF12679">
    <property type="entry name" value="ABC2_membrane_2"/>
    <property type="match status" value="1"/>
</dbReference>
<dbReference type="EMBL" id="CP036339">
    <property type="protein sequence ID" value="QDT71455.1"/>
    <property type="molecule type" value="Genomic_DNA"/>
</dbReference>
<name>A0A517TSV5_9BACT</name>
<dbReference type="GO" id="GO:0140359">
    <property type="term" value="F:ABC-type transporter activity"/>
    <property type="evidence" value="ECO:0007669"/>
    <property type="project" value="InterPro"/>
</dbReference>
<keyword evidence="1" id="KW-1133">Transmembrane helix</keyword>
<evidence type="ECO:0000256" key="1">
    <source>
        <dbReference type="SAM" id="Phobius"/>
    </source>
</evidence>
<feature type="transmembrane region" description="Helical" evidence="1">
    <location>
        <begin position="14"/>
        <end position="34"/>
    </location>
</feature>
<protein>
    <submittedName>
        <fullName evidence="2">ABC-2 family transporter protein</fullName>
    </submittedName>
</protein>
<feature type="transmembrane region" description="Helical" evidence="1">
    <location>
        <begin position="117"/>
        <end position="140"/>
    </location>
</feature>
<accession>A0A517TSV5</accession>
<keyword evidence="3" id="KW-1185">Reference proteome</keyword>
<dbReference type="GO" id="GO:0005886">
    <property type="term" value="C:plasma membrane"/>
    <property type="evidence" value="ECO:0007669"/>
    <property type="project" value="UniProtKB-SubCell"/>
</dbReference>
<dbReference type="AlphaFoldDB" id="A0A517TSV5"/>
<feature type="transmembrane region" description="Helical" evidence="1">
    <location>
        <begin position="247"/>
        <end position="270"/>
    </location>
</feature>
<proteinExistence type="predicted"/>
<keyword evidence="1" id="KW-0812">Transmembrane</keyword>
<evidence type="ECO:0000313" key="2">
    <source>
        <dbReference type="EMBL" id="QDT71455.1"/>
    </source>
</evidence>
<dbReference type="Proteomes" id="UP000317909">
    <property type="component" value="Chromosome"/>
</dbReference>
<gene>
    <name evidence="2" type="ORF">I41_06120</name>
</gene>
<reference evidence="2 3" key="1">
    <citation type="submission" date="2019-02" db="EMBL/GenBank/DDBJ databases">
        <title>Deep-cultivation of Planctomycetes and their phenomic and genomic characterization uncovers novel biology.</title>
        <authorList>
            <person name="Wiegand S."/>
            <person name="Jogler M."/>
            <person name="Boedeker C."/>
            <person name="Pinto D."/>
            <person name="Vollmers J."/>
            <person name="Rivas-Marin E."/>
            <person name="Kohn T."/>
            <person name="Peeters S.H."/>
            <person name="Heuer A."/>
            <person name="Rast P."/>
            <person name="Oberbeckmann S."/>
            <person name="Bunk B."/>
            <person name="Jeske O."/>
            <person name="Meyerdierks A."/>
            <person name="Storesund J.E."/>
            <person name="Kallscheuer N."/>
            <person name="Luecker S."/>
            <person name="Lage O.M."/>
            <person name="Pohl T."/>
            <person name="Merkel B.J."/>
            <person name="Hornburger P."/>
            <person name="Mueller R.-W."/>
            <person name="Bruemmer F."/>
            <person name="Labrenz M."/>
            <person name="Spormann A.M."/>
            <person name="Op den Camp H."/>
            <person name="Overmann J."/>
            <person name="Amann R."/>
            <person name="Jetten M.S.M."/>
            <person name="Mascher T."/>
            <person name="Medema M.H."/>
            <person name="Devos D.P."/>
            <person name="Kaster A.-K."/>
            <person name="Ovreas L."/>
            <person name="Rohde M."/>
            <person name="Galperin M.Y."/>
            <person name="Jogler C."/>
        </authorList>
    </citation>
    <scope>NUCLEOTIDE SEQUENCE [LARGE SCALE GENOMIC DNA]</scope>
    <source>
        <strain evidence="2 3">I41</strain>
    </source>
</reference>
<dbReference type="OrthoDB" id="266591at2"/>
<feature type="transmembrane region" description="Helical" evidence="1">
    <location>
        <begin position="192"/>
        <end position="211"/>
    </location>
</feature>
<keyword evidence="1" id="KW-0472">Membrane</keyword>
<evidence type="ECO:0000313" key="3">
    <source>
        <dbReference type="Proteomes" id="UP000317909"/>
    </source>
</evidence>